<dbReference type="GeneID" id="7828185"/>
<gene>
    <name evidence="3" type="ORF">TTHERM_00106810</name>
</gene>
<dbReference type="PANTHER" id="PTHR38019">
    <property type="entry name" value="KDA ANTIGEN P200, PUTATIVE-RELATED"/>
    <property type="match status" value="1"/>
</dbReference>
<dbReference type="HOGENOM" id="CLU_359237_0_0_1"/>
<dbReference type="EMBL" id="GG662767">
    <property type="protein sequence ID" value="EAR92080.2"/>
    <property type="molecule type" value="Genomic_DNA"/>
</dbReference>
<feature type="compositionally biased region" description="Low complexity" evidence="2">
    <location>
        <begin position="579"/>
        <end position="601"/>
    </location>
</feature>
<evidence type="ECO:0000256" key="2">
    <source>
        <dbReference type="SAM" id="MobiDB-lite"/>
    </source>
</evidence>
<evidence type="ECO:0000313" key="4">
    <source>
        <dbReference type="Proteomes" id="UP000009168"/>
    </source>
</evidence>
<feature type="region of interest" description="Disordered" evidence="2">
    <location>
        <begin position="518"/>
        <end position="549"/>
    </location>
</feature>
<keyword evidence="4" id="KW-1185">Reference proteome</keyword>
<proteinExistence type="predicted"/>
<keyword evidence="1" id="KW-0175">Coiled coil</keyword>
<name>Q234C3_TETTS</name>
<feature type="compositionally biased region" description="Low complexity" evidence="2">
    <location>
        <begin position="532"/>
        <end position="544"/>
    </location>
</feature>
<feature type="compositionally biased region" description="Basic and acidic residues" evidence="2">
    <location>
        <begin position="311"/>
        <end position="324"/>
    </location>
</feature>
<dbReference type="InParanoid" id="Q234C3"/>
<dbReference type="KEGG" id="tet:TTHERM_00106810"/>
<feature type="region of interest" description="Disordered" evidence="2">
    <location>
        <begin position="566"/>
        <end position="606"/>
    </location>
</feature>
<accession>Q234C3</accession>
<evidence type="ECO:0000256" key="1">
    <source>
        <dbReference type="SAM" id="Coils"/>
    </source>
</evidence>
<dbReference type="AlphaFoldDB" id="Q234C3"/>
<dbReference type="RefSeq" id="XP_001012325.2">
    <property type="nucleotide sequence ID" value="XM_001012325.2"/>
</dbReference>
<protein>
    <submittedName>
        <fullName evidence="3">Uncharacterized protein</fullName>
    </submittedName>
</protein>
<evidence type="ECO:0000313" key="3">
    <source>
        <dbReference type="EMBL" id="EAR92080.2"/>
    </source>
</evidence>
<sequence length="807" mass="97900">MTEKLLINAFNFNQEANTDQDINSPTTLKAIKLLGYEQEDLKKINKEQIELETKKKLEDIPLNRLDEFVEVKMQHYEIRRLHRIEQVRELRQKLLRENEKKDQNISQMNSTFQSYSFSREEYLEKEKKKLEKLQEKQRKQIDFLIKNQIQIEEIRRRNEHKKEKIRLLGEKRIEEQRKRQLINEEQKSLREQKNIEMEQQRQEEQKRLQQKFQEKQSQLQLKMLGKQKEFETKKQKNQEVREKLEQKIVQIREGQQASIQQILQNYQRKEVVNENKKKLFQEQLHQKFQKRRAASESKSQQITQQKFMKMQQEEEKKQEQQQIFHEKERSIQEMYMREENQRKENARLRQDKINKVKEQFQKSLIDLQQKNQVQEQTIYQLMERAQQNRTERYYDKQLKCYDHQIRIEETLNNAKRVEKQHEIQRFKILQKISDDNEKLLKIQNEKREMAKVKAKIQADHEKEKQQIIKEMNTIQRYNESIKLDKSVYSSQNNESFMMSTFHDTKKQNLFQNQISTPTSFFNKKQNPKDDNLSSNNDQQSKQDQIIGQPNNINILAFGKKDQFNRVNSSQVDIRKKKSQQPSSNFQDSQQNQQTEPSQQTTAKQLIQKPRYKQNSDFNAYNLTQTPSIQQANMTTFQAKVEQEKRIKMISFLREHEDVLKMINRSKSVSYNPHLQQYNQSSVIRQRQLEYSQSARYTNNMFNIQYQDKKPQKLDYKSNKLVKNIISQDYVIDIHTHQKIICQELNIILQKELIALHSTQQINDESNQLMDLEESKLEKISKEILRSYQKQEQKSSKIHQIYKFFECK</sequence>
<reference evidence="4" key="1">
    <citation type="journal article" date="2006" name="PLoS Biol.">
        <title>Macronuclear genome sequence of the ciliate Tetrahymena thermophila, a model eukaryote.</title>
        <authorList>
            <person name="Eisen J.A."/>
            <person name="Coyne R.S."/>
            <person name="Wu M."/>
            <person name="Wu D."/>
            <person name="Thiagarajan M."/>
            <person name="Wortman J.R."/>
            <person name="Badger J.H."/>
            <person name="Ren Q."/>
            <person name="Amedeo P."/>
            <person name="Jones K.M."/>
            <person name="Tallon L.J."/>
            <person name="Delcher A.L."/>
            <person name="Salzberg S.L."/>
            <person name="Silva J.C."/>
            <person name="Haas B.J."/>
            <person name="Majoros W.H."/>
            <person name="Farzad M."/>
            <person name="Carlton J.M."/>
            <person name="Smith R.K. Jr."/>
            <person name="Garg J."/>
            <person name="Pearlman R.E."/>
            <person name="Karrer K.M."/>
            <person name="Sun L."/>
            <person name="Manning G."/>
            <person name="Elde N.C."/>
            <person name="Turkewitz A.P."/>
            <person name="Asai D.J."/>
            <person name="Wilkes D.E."/>
            <person name="Wang Y."/>
            <person name="Cai H."/>
            <person name="Collins K."/>
            <person name="Stewart B.A."/>
            <person name="Lee S.R."/>
            <person name="Wilamowska K."/>
            <person name="Weinberg Z."/>
            <person name="Ruzzo W.L."/>
            <person name="Wloga D."/>
            <person name="Gaertig J."/>
            <person name="Frankel J."/>
            <person name="Tsao C.-C."/>
            <person name="Gorovsky M.A."/>
            <person name="Keeling P.J."/>
            <person name="Waller R.F."/>
            <person name="Patron N.J."/>
            <person name="Cherry J.M."/>
            <person name="Stover N.A."/>
            <person name="Krieger C.J."/>
            <person name="del Toro C."/>
            <person name="Ryder H.F."/>
            <person name="Williamson S.C."/>
            <person name="Barbeau R.A."/>
            <person name="Hamilton E.P."/>
            <person name="Orias E."/>
        </authorList>
    </citation>
    <scope>NUCLEOTIDE SEQUENCE [LARGE SCALE GENOMIC DNA]</scope>
    <source>
        <strain evidence="4">SB210</strain>
    </source>
</reference>
<dbReference type="Proteomes" id="UP000009168">
    <property type="component" value="Unassembled WGS sequence"/>
</dbReference>
<organism evidence="3 4">
    <name type="scientific">Tetrahymena thermophila (strain SB210)</name>
    <dbReference type="NCBI Taxonomy" id="312017"/>
    <lineage>
        <taxon>Eukaryota</taxon>
        <taxon>Sar</taxon>
        <taxon>Alveolata</taxon>
        <taxon>Ciliophora</taxon>
        <taxon>Intramacronucleata</taxon>
        <taxon>Oligohymenophorea</taxon>
        <taxon>Hymenostomatida</taxon>
        <taxon>Tetrahymenina</taxon>
        <taxon>Tetrahymenidae</taxon>
        <taxon>Tetrahymena</taxon>
    </lineage>
</organism>
<feature type="coiled-coil region" evidence="1">
    <location>
        <begin position="84"/>
        <end position="247"/>
    </location>
</feature>
<feature type="region of interest" description="Disordered" evidence="2">
    <location>
        <begin position="290"/>
        <end position="324"/>
    </location>
</feature>
<dbReference type="PANTHER" id="PTHR38019:SF1">
    <property type="entry name" value="N-ACETYLTRANSFERASE DOMAIN-CONTAINING PROTEIN"/>
    <property type="match status" value="1"/>
</dbReference>